<dbReference type="RefSeq" id="WP_025022653.1">
    <property type="nucleotide sequence ID" value="NZ_AZGD01000018.1"/>
</dbReference>
<dbReference type="STRING" id="1423755.FC40_GL000953"/>
<dbReference type="InterPro" id="IPR003362">
    <property type="entry name" value="Bact_transf"/>
</dbReference>
<dbReference type="eggNOG" id="COG2148">
    <property type="taxonomic scope" value="Bacteria"/>
</dbReference>
<organism evidence="4 5">
    <name type="scientific">Ligilactobacillus hayakitensis DSM 18933 = JCM 14209</name>
    <dbReference type="NCBI Taxonomy" id="1423755"/>
    <lineage>
        <taxon>Bacteria</taxon>
        <taxon>Bacillati</taxon>
        <taxon>Bacillota</taxon>
        <taxon>Bacilli</taxon>
        <taxon>Lactobacillales</taxon>
        <taxon>Lactobacillaceae</taxon>
        <taxon>Ligilactobacillus</taxon>
    </lineage>
</organism>
<dbReference type="PANTHER" id="PTHR30576:SF0">
    <property type="entry name" value="UNDECAPRENYL-PHOSPHATE N-ACETYLGALACTOSAMINYL 1-PHOSPHATE TRANSFERASE-RELATED"/>
    <property type="match status" value="1"/>
</dbReference>
<dbReference type="Pfam" id="PF02397">
    <property type="entry name" value="Bac_transf"/>
    <property type="match status" value="1"/>
</dbReference>
<evidence type="ECO:0000259" key="3">
    <source>
        <dbReference type="Pfam" id="PF02397"/>
    </source>
</evidence>
<keyword evidence="2" id="KW-0472">Membrane</keyword>
<dbReference type="OrthoDB" id="9808602at2"/>
<evidence type="ECO:0000256" key="2">
    <source>
        <dbReference type="SAM" id="Phobius"/>
    </source>
</evidence>
<keyword evidence="2" id="KW-0812">Transmembrane</keyword>
<accession>A0A0R1X121</accession>
<proteinExistence type="inferred from homology"/>
<dbReference type="GO" id="GO:0016780">
    <property type="term" value="F:phosphotransferase activity, for other substituted phosphate groups"/>
    <property type="evidence" value="ECO:0007669"/>
    <property type="project" value="TreeGrafter"/>
</dbReference>
<name>A0A0R1X121_9LACO</name>
<dbReference type="PATRIC" id="fig|1423755.3.peg.1010"/>
<dbReference type="AlphaFoldDB" id="A0A0R1X121"/>
<dbReference type="EMBL" id="AZGD01000018">
    <property type="protein sequence ID" value="KRM20076.1"/>
    <property type="molecule type" value="Genomic_DNA"/>
</dbReference>
<keyword evidence="2" id="KW-1133">Transmembrane helix</keyword>
<feature type="transmembrane region" description="Helical" evidence="2">
    <location>
        <begin position="26"/>
        <end position="48"/>
    </location>
</feature>
<comment type="caution">
    <text evidence="4">The sequence shown here is derived from an EMBL/GenBank/DDBJ whole genome shotgun (WGS) entry which is preliminary data.</text>
</comment>
<protein>
    <submittedName>
        <fullName evidence="4">Undecaprenyl-phosphate beta-glucosephosphotransferase</fullName>
    </submittedName>
</protein>
<reference evidence="4 5" key="1">
    <citation type="journal article" date="2015" name="Genome Announc.">
        <title>Expanding the biotechnology potential of lactobacilli through comparative genomics of 213 strains and associated genera.</title>
        <authorList>
            <person name="Sun Z."/>
            <person name="Harris H.M."/>
            <person name="McCann A."/>
            <person name="Guo C."/>
            <person name="Argimon S."/>
            <person name="Zhang W."/>
            <person name="Yang X."/>
            <person name="Jeffery I.B."/>
            <person name="Cooney J.C."/>
            <person name="Kagawa T.F."/>
            <person name="Liu W."/>
            <person name="Song Y."/>
            <person name="Salvetti E."/>
            <person name="Wrobel A."/>
            <person name="Rasinkangas P."/>
            <person name="Parkhill J."/>
            <person name="Rea M.C."/>
            <person name="O'Sullivan O."/>
            <person name="Ritari J."/>
            <person name="Douillard F.P."/>
            <person name="Paul Ross R."/>
            <person name="Yang R."/>
            <person name="Briner A.E."/>
            <person name="Felis G.E."/>
            <person name="de Vos W.M."/>
            <person name="Barrangou R."/>
            <person name="Klaenhammer T.R."/>
            <person name="Caufield P.W."/>
            <person name="Cui Y."/>
            <person name="Zhang H."/>
            <person name="O'Toole P.W."/>
        </authorList>
    </citation>
    <scope>NUCLEOTIDE SEQUENCE [LARGE SCALE GENOMIC DNA]</scope>
    <source>
        <strain evidence="4 5">DSM 18933</strain>
    </source>
</reference>
<feature type="domain" description="Bacterial sugar transferase" evidence="3">
    <location>
        <begin position="24"/>
        <end position="210"/>
    </location>
</feature>
<keyword evidence="4" id="KW-0808">Transferase</keyword>
<sequence>MSTTHQIRLDKNKIAKRYIYRSVKRLFDFIASLAGVIVLSPLFLYIAYRIKKEDHGPVLYTQDRVGRHGKIFKVYKFRSMIVDADKKLEELKDQNEVDGPMFKMKEDPRITKIGKFIRKYSLDELPQLFNVLKGDMSLVGPRPPLPSEVAEYSDYDKQRLYVTPGCTGLWQATVRNSAGFDEMVELDLKYIQKSGFFYDLGLIFLTVKIMAFPNDAY</sequence>
<evidence type="ECO:0000256" key="1">
    <source>
        <dbReference type="ARBA" id="ARBA00006464"/>
    </source>
</evidence>
<evidence type="ECO:0000313" key="5">
    <source>
        <dbReference type="Proteomes" id="UP000051054"/>
    </source>
</evidence>
<gene>
    <name evidence="4" type="ORF">FC40_GL000953</name>
</gene>
<dbReference type="Proteomes" id="UP000051054">
    <property type="component" value="Unassembled WGS sequence"/>
</dbReference>
<keyword evidence="5" id="KW-1185">Reference proteome</keyword>
<dbReference type="PANTHER" id="PTHR30576">
    <property type="entry name" value="COLANIC BIOSYNTHESIS UDP-GLUCOSE LIPID CARRIER TRANSFERASE"/>
    <property type="match status" value="1"/>
</dbReference>
<evidence type="ECO:0000313" key="4">
    <source>
        <dbReference type="EMBL" id="KRM20076.1"/>
    </source>
</evidence>
<comment type="similarity">
    <text evidence="1">Belongs to the bacterial sugar transferase family.</text>
</comment>